<organism evidence="1 2">
    <name type="scientific">Sphingomonas yabuuchiae</name>
    <dbReference type="NCBI Taxonomy" id="172044"/>
    <lineage>
        <taxon>Bacteria</taxon>
        <taxon>Pseudomonadati</taxon>
        <taxon>Pseudomonadota</taxon>
        <taxon>Alphaproteobacteria</taxon>
        <taxon>Sphingomonadales</taxon>
        <taxon>Sphingomonadaceae</taxon>
        <taxon>Sphingomonas</taxon>
    </lineage>
</organism>
<dbReference type="AlphaFoldDB" id="A0A147IQ23"/>
<dbReference type="EMBL" id="LDTF01000062">
    <property type="protein sequence ID" value="KTT97480.1"/>
    <property type="molecule type" value="Genomic_DNA"/>
</dbReference>
<dbReference type="RefSeq" id="WP_058745863.1">
    <property type="nucleotide sequence ID" value="NZ_LDTF01000062.1"/>
</dbReference>
<evidence type="ECO:0000313" key="2">
    <source>
        <dbReference type="Proteomes" id="UP000073923"/>
    </source>
</evidence>
<dbReference type="OrthoDB" id="7449482at2"/>
<evidence type="ECO:0000313" key="1">
    <source>
        <dbReference type="EMBL" id="KTT97480.1"/>
    </source>
</evidence>
<protein>
    <submittedName>
        <fullName evidence="1">Uncharacterized protein</fullName>
    </submittedName>
</protein>
<reference evidence="1 2" key="1">
    <citation type="journal article" date="2016" name="Front. Microbiol.">
        <title>Genomic Resource of Rice Seed Associated Bacteria.</title>
        <authorList>
            <person name="Midha S."/>
            <person name="Bansal K."/>
            <person name="Sharma S."/>
            <person name="Kumar N."/>
            <person name="Patil P.P."/>
            <person name="Chaudhry V."/>
            <person name="Patil P.B."/>
        </authorList>
    </citation>
    <scope>NUCLEOTIDE SEQUENCE [LARGE SCALE GENOMIC DNA]</scope>
    <source>
        <strain evidence="1 2">NS355</strain>
    </source>
</reference>
<dbReference type="PATRIC" id="fig|172044.3.peg.2325"/>
<comment type="caution">
    <text evidence="1">The sequence shown here is derived from an EMBL/GenBank/DDBJ whole genome shotgun (WGS) entry which is preliminary data.</text>
</comment>
<accession>A0A147IQ23</accession>
<gene>
    <name evidence="1" type="ORF">NS355_11630</name>
</gene>
<dbReference type="Proteomes" id="UP000073923">
    <property type="component" value="Unassembled WGS sequence"/>
</dbReference>
<sequence length="106" mass="11711">MSKTQIQAGSVIVDGITYDWHLQREPHLSDDEGWKGMTIALSEQGAGREAHMEFPAPKRLLKGLPRGRLQLDEPTITRCVRSALAAGWDPMSRGRPVVFTVDAEGN</sequence>
<name>A0A147IQ23_9SPHN</name>
<proteinExistence type="predicted"/>